<sequence length="135" mass="14804">MAAIEAGRELIMARIAQAMTEVSDGSLDTVLRATIRAYLQTTAQEPDHTRAWVLELAAAGPEGVEARTRYLDGFAELMREIDCRYGSGRPRQVEHYIALVGGITELVGREVRARKQAALPHLEDALTDAAVAMLR</sequence>
<keyword evidence="2" id="KW-1185">Reference proteome</keyword>
<dbReference type="Proteomes" id="UP001154266">
    <property type="component" value="Unassembled WGS sequence"/>
</dbReference>
<evidence type="ECO:0000313" key="1">
    <source>
        <dbReference type="EMBL" id="MDG5481221.1"/>
    </source>
</evidence>
<reference evidence="1" key="1">
    <citation type="journal article" date="2023" name="Environ. Microbiol.">
        <title>The 2-methylpropene degradation pathway in Mycobacteriaceae family strains.</title>
        <authorList>
            <person name="Helbich S."/>
            <person name="Barrantes I."/>
            <person name="Dos Anjos Borges L.G."/>
            <person name="Pieper D.H."/>
            <person name="Vainshtein Y."/>
            <person name="Sohn K."/>
            <person name="Engesser K.H."/>
        </authorList>
    </citation>
    <scope>NUCLEOTIDE SEQUENCE</scope>
    <source>
        <strain evidence="1">IBE100</strain>
    </source>
</reference>
<dbReference type="EMBL" id="JAKZMO010000001">
    <property type="protein sequence ID" value="MDG5481221.1"/>
    <property type="molecule type" value="Genomic_DNA"/>
</dbReference>
<protein>
    <recommendedName>
        <fullName evidence="3">TetR family transcriptional regulator</fullName>
    </recommendedName>
</protein>
<comment type="caution">
    <text evidence="1">The sequence shown here is derived from an EMBL/GenBank/DDBJ whole genome shotgun (WGS) entry which is preliminary data.</text>
</comment>
<evidence type="ECO:0000313" key="2">
    <source>
        <dbReference type="Proteomes" id="UP001154266"/>
    </source>
</evidence>
<dbReference type="RefSeq" id="WP_278219320.1">
    <property type="nucleotide sequence ID" value="NZ_JAKZMO010000001.1"/>
</dbReference>
<name>A0ABT6GIJ8_MYCGU</name>
<organism evidence="1 2">
    <name type="scientific">Mycolicibacterium gadium</name>
    <name type="common">Mycobacterium gadium</name>
    <dbReference type="NCBI Taxonomy" id="1794"/>
    <lineage>
        <taxon>Bacteria</taxon>
        <taxon>Bacillati</taxon>
        <taxon>Actinomycetota</taxon>
        <taxon>Actinomycetes</taxon>
        <taxon>Mycobacteriales</taxon>
        <taxon>Mycobacteriaceae</taxon>
        <taxon>Mycolicibacterium</taxon>
    </lineage>
</organism>
<gene>
    <name evidence="1" type="ORF">MNO81_00215</name>
</gene>
<proteinExistence type="predicted"/>
<accession>A0ABT6GIJ8</accession>
<evidence type="ECO:0008006" key="3">
    <source>
        <dbReference type="Google" id="ProtNLM"/>
    </source>
</evidence>
<dbReference type="Gene3D" id="1.10.357.10">
    <property type="entry name" value="Tetracycline Repressor, domain 2"/>
    <property type="match status" value="1"/>
</dbReference>